<name>A0A9X1HBK7_9FLAO</name>
<dbReference type="RefSeq" id="WP_223706483.1">
    <property type="nucleotide sequence ID" value="NZ_JAINUY010000004.1"/>
</dbReference>
<dbReference type="Proteomes" id="UP001139366">
    <property type="component" value="Unassembled WGS sequence"/>
</dbReference>
<keyword evidence="2" id="KW-1185">Reference proteome</keyword>
<dbReference type="AlphaFoldDB" id="A0A9X1HBK7"/>
<dbReference type="EMBL" id="JAINUY010000004">
    <property type="protein sequence ID" value="MBZ4035761.1"/>
    <property type="molecule type" value="Genomic_DNA"/>
</dbReference>
<reference evidence="1 2" key="1">
    <citation type="journal article" date="2023" name="Antonie Van Leeuwenhoek">
        <title>Flavobacterium potami sp. nov., a multi-metal resistance genes harbouring bacterium isolated from shallow river silt.</title>
        <authorList>
            <person name="Li S."/>
            <person name="Mao S."/>
            <person name="Mu W."/>
            <person name="Guo B."/>
            <person name="Li C."/>
            <person name="Zhu Q."/>
            <person name="Hou X."/>
            <person name="Zhao Y."/>
            <person name="Wei S."/>
            <person name="Liu H."/>
            <person name="Liu A."/>
        </authorList>
    </citation>
    <scope>NUCLEOTIDE SEQUENCE [LARGE SCALE GENOMIC DNA]</scope>
    <source>
        <strain evidence="1 2">17A</strain>
    </source>
</reference>
<accession>A0A9X1HBK7</accession>
<comment type="caution">
    <text evidence="1">The sequence shown here is derived from an EMBL/GenBank/DDBJ whole genome shotgun (WGS) entry which is preliminary data.</text>
</comment>
<organism evidence="1 2">
    <name type="scientific">Flavobacterium potami</name>
    <dbReference type="NCBI Taxonomy" id="2872310"/>
    <lineage>
        <taxon>Bacteria</taxon>
        <taxon>Pseudomonadati</taxon>
        <taxon>Bacteroidota</taxon>
        <taxon>Flavobacteriia</taxon>
        <taxon>Flavobacteriales</taxon>
        <taxon>Flavobacteriaceae</taxon>
        <taxon>Flavobacterium</taxon>
    </lineage>
</organism>
<sequence length="59" mass="7027">MESSNWNLQIGIFKLESSNWNLQIGIFKLESSNWDLQIGIFKSNLQIEMFHVKHFKLPF</sequence>
<evidence type="ECO:0000313" key="1">
    <source>
        <dbReference type="EMBL" id="MBZ4035761.1"/>
    </source>
</evidence>
<gene>
    <name evidence="1" type="ORF">K6T82_13355</name>
</gene>
<evidence type="ECO:0000313" key="2">
    <source>
        <dbReference type="Proteomes" id="UP001139366"/>
    </source>
</evidence>
<proteinExistence type="predicted"/>
<protein>
    <submittedName>
        <fullName evidence="1">Uncharacterized protein</fullName>
    </submittedName>
</protein>